<evidence type="ECO:0000256" key="1">
    <source>
        <dbReference type="SAM" id="Phobius"/>
    </source>
</evidence>
<evidence type="ECO:0000313" key="2">
    <source>
        <dbReference type="EMBL" id="QDV49443.1"/>
    </source>
</evidence>
<name>A0A518I8K7_9PLAN</name>
<feature type="transmembrane region" description="Helical" evidence="1">
    <location>
        <begin position="12"/>
        <end position="33"/>
    </location>
</feature>
<keyword evidence="1" id="KW-0812">Transmembrane</keyword>
<dbReference type="EMBL" id="CP037452">
    <property type="protein sequence ID" value="QDV49443.1"/>
    <property type="molecule type" value="Genomic_DNA"/>
</dbReference>
<dbReference type="AlphaFoldDB" id="A0A518I8K7"/>
<dbReference type="Proteomes" id="UP000318313">
    <property type="component" value="Chromosome"/>
</dbReference>
<protein>
    <submittedName>
        <fullName evidence="2">Uncharacterized protein</fullName>
    </submittedName>
</protein>
<keyword evidence="3" id="KW-1185">Reference proteome</keyword>
<feature type="transmembrane region" description="Helical" evidence="1">
    <location>
        <begin position="45"/>
        <end position="63"/>
    </location>
</feature>
<dbReference type="KEGG" id="gfm:Enr17x_14610"/>
<keyword evidence="1" id="KW-1133">Transmembrane helix</keyword>
<gene>
    <name evidence="2" type="ORF">Enr17x_14610</name>
</gene>
<dbReference type="RefSeq" id="WP_145307204.1">
    <property type="nucleotide sequence ID" value="NZ_CP037452.1"/>
</dbReference>
<evidence type="ECO:0000313" key="3">
    <source>
        <dbReference type="Proteomes" id="UP000318313"/>
    </source>
</evidence>
<reference evidence="2 3" key="1">
    <citation type="submission" date="2019-03" db="EMBL/GenBank/DDBJ databases">
        <title>Deep-cultivation of Planctomycetes and their phenomic and genomic characterization uncovers novel biology.</title>
        <authorList>
            <person name="Wiegand S."/>
            <person name="Jogler M."/>
            <person name="Boedeker C."/>
            <person name="Pinto D."/>
            <person name="Vollmers J."/>
            <person name="Rivas-Marin E."/>
            <person name="Kohn T."/>
            <person name="Peeters S.H."/>
            <person name="Heuer A."/>
            <person name="Rast P."/>
            <person name="Oberbeckmann S."/>
            <person name="Bunk B."/>
            <person name="Jeske O."/>
            <person name="Meyerdierks A."/>
            <person name="Storesund J.E."/>
            <person name="Kallscheuer N."/>
            <person name="Luecker S."/>
            <person name="Lage O.M."/>
            <person name="Pohl T."/>
            <person name="Merkel B.J."/>
            <person name="Hornburger P."/>
            <person name="Mueller R.-W."/>
            <person name="Bruemmer F."/>
            <person name="Labrenz M."/>
            <person name="Spormann A.M."/>
            <person name="Op den Camp H."/>
            <person name="Overmann J."/>
            <person name="Amann R."/>
            <person name="Jetten M.S.M."/>
            <person name="Mascher T."/>
            <person name="Medema M.H."/>
            <person name="Devos D.P."/>
            <person name="Kaster A.-K."/>
            <person name="Ovreas L."/>
            <person name="Rohde M."/>
            <person name="Galperin M.Y."/>
            <person name="Jogler C."/>
        </authorList>
    </citation>
    <scope>NUCLEOTIDE SEQUENCE [LARGE SCALE GENOMIC DNA]</scope>
    <source>
        <strain evidence="2 3">Enr17</strain>
    </source>
</reference>
<sequence>MSDEKRFKLSRLLGYIILFFLVAYVLSIGPVVGSLQTPQGTPLQYVPLLTAVYGPLVWVIDRVPFLEKVVQRYIEFCSPDFEHAPAP</sequence>
<dbReference type="OrthoDB" id="280225at2"/>
<accession>A0A518I8K7</accession>
<organism evidence="2 3">
    <name type="scientific">Gimesia fumaroli</name>
    <dbReference type="NCBI Taxonomy" id="2527976"/>
    <lineage>
        <taxon>Bacteria</taxon>
        <taxon>Pseudomonadati</taxon>
        <taxon>Planctomycetota</taxon>
        <taxon>Planctomycetia</taxon>
        <taxon>Planctomycetales</taxon>
        <taxon>Planctomycetaceae</taxon>
        <taxon>Gimesia</taxon>
    </lineage>
</organism>
<proteinExistence type="predicted"/>
<keyword evidence="1" id="KW-0472">Membrane</keyword>